<accession>A0A1H9ZAH0</accession>
<dbReference type="AlphaFoldDB" id="A0A1H9ZAH0"/>
<evidence type="ECO:0000259" key="3">
    <source>
        <dbReference type="Pfam" id="PF06722"/>
    </source>
</evidence>
<gene>
    <name evidence="4" type="ORF">SAMN04487772_10391</name>
</gene>
<dbReference type="PANTHER" id="PTHR48043:SF145">
    <property type="entry name" value="FI06409P-RELATED"/>
    <property type="match status" value="1"/>
</dbReference>
<evidence type="ECO:0000313" key="5">
    <source>
        <dbReference type="Proteomes" id="UP000199800"/>
    </source>
</evidence>
<evidence type="ECO:0000256" key="1">
    <source>
        <dbReference type="ARBA" id="ARBA00022676"/>
    </source>
</evidence>
<dbReference type="GO" id="GO:0016758">
    <property type="term" value="F:hexosyltransferase activity"/>
    <property type="evidence" value="ECO:0007669"/>
    <property type="project" value="UniProtKB-ARBA"/>
</dbReference>
<keyword evidence="2 4" id="KW-0808">Transferase</keyword>
<organism evidence="4 5">
    <name type="scientific">[Clostridium] polysaccharolyticum</name>
    <dbReference type="NCBI Taxonomy" id="29364"/>
    <lineage>
        <taxon>Bacteria</taxon>
        <taxon>Bacillati</taxon>
        <taxon>Bacillota</taxon>
        <taxon>Clostridia</taxon>
        <taxon>Lachnospirales</taxon>
        <taxon>Lachnospiraceae</taxon>
    </lineage>
</organism>
<proteinExistence type="predicted"/>
<dbReference type="RefSeq" id="WP_242939658.1">
    <property type="nucleotide sequence ID" value="NZ_FOHN01000003.1"/>
</dbReference>
<dbReference type="EMBL" id="FOHN01000003">
    <property type="protein sequence ID" value="SES78472.1"/>
    <property type="molecule type" value="Genomic_DNA"/>
</dbReference>
<sequence>MRHIEGLGDIPENIVVAASVDQMAVLKKADVFLSHCGMNSVNESLYFEVPLVMFPQTNEQTGVARRVEQVGAGVFLKENRNDAIRSALERVLDQACYKEAAKKISDGFKKCGGAKAAAEAILKVV</sequence>
<reference evidence="4 5" key="1">
    <citation type="submission" date="2016-10" db="EMBL/GenBank/DDBJ databases">
        <authorList>
            <person name="de Groot N.N."/>
        </authorList>
    </citation>
    <scope>NUCLEOTIDE SEQUENCE [LARGE SCALE GENOMIC DNA]</scope>
    <source>
        <strain evidence="4 5">DSM 1801</strain>
    </source>
</reference>
<dbReference type="PANTHER" id="PTHR48043">
    <property type="entry name" value="EG:EG0003.4 PROTEIN-RELATED"/>
    <property type="match status" value="1"/>
</dbReference>
<evidence type="ECO:0000313" key="4">
    <source>
        <dbReference type="EMBL" id="SES78472.1"/>
    </source>
</evidence>
<dbReference type="GO" id="GO:0008194">
    <property type="term" value="F:UDP-glycosyltransferase activity"/>
    <property type="evidence" value="ECO:0007669"/>
    <property type="project" value="InterPro"/>
</dbReference>
<dbReference type="STRING" id="29364.SAMN04487772_10391"/>
<dbReference type="Gene3D" id="3.40.50.2000">
    <property type="entry name" value="Glycogen Phosphorylase B"/>
    <property type="match status" value="1"/>
</dbReference>
<dbReference type="Proteomes" id="UP000199800">
    <property type="component" value="Unassembled WGS sequence"/>
</dbReference>
<dbReference type="InterPro" id="IPR050271">
    <property type="entry name" value="UDP-glycosyltransferase"/>
</dbReference>
<evidence type="ECO:0000256" key="2">
    <source>
        <dbReference type="ARBA" id="ARBA00022679"/>
    </source>
</evidence>
<dbReference type="InterPro" id="IPR002213">
    <property type="entry name" value="UDP_glucos_trans"/>
</dbReference>
<dbReference type="CDD" id="cd03784">
    <property type="entry name" value="GT1_Gtf-like"/>
    <property type="match status" value="1"/>
</dbReference>
<protein>
    <submittedName>
        <fullName evidence="4">Glycosyltransferase, MGT family</fullName>
    </submittedName>
</protein>
<dbReference type="Pfam" id="PF06722">
    <property type="entry name" value="EryCIII-like_C"/>
    <property type="match status" value="1"/>
</dbReference>
<dbReference type="InterPro" id="IPR010610">
    <property type="entry name" value="EryCIII-like_C"/>
</dbReference>
<dbReference type="SUPFAM" id="SSF53756">
    <property type="entry name" value="UDP-Glycosyltransferase/glycogen phosphorylase"/>
    <property type="match status" value="1"/>
</dbReference>
<feature type="domain" description="Erythromycin biosynthesis protein CIII-like C-terminal" evidence="3">
    <location>
        <begin position="2"/>
        <end position="106"/>
    </location>
</feature>
<name>A0A1H9ZAH0_9FIRM</name>
<keyword evidence="1" id="KW-0328">Glycosyltransferase</keyword>
<keyword evidence="5" id="KW-1185">Reference proteome</keyword>